<keyword evidence="4" id="KW-1185">Reference proteome</keyword>
<dbReference type="PANTHER" id="PTHR31560">
    <property type="entry name" value="UPF0652 PROTEIN C16A11.03C-RELATED"/>
    <property type="match status" value="1"/>
</dbReference>
<dbReference type="PANTHER" id="PTHR31560:SF0">
    <property type="entry name" value="UPF0652 PROTEIN C22H10.08"/>
    <property type="match status" value="1"/>
</dbReference>
<gene>
    <name evidence="3" type="ORF">PACTADRAFT_49430</name>
</gene>
<reference evidence="4" key="1">
    <citation type="submission" date="2016-05" db="EMBL/GenBank/DDBJ databases">
        <title>Comparative genomics of biotechnologically important yeasts.</title>
        <authorList>
            <consortium name="DOE Joint Genome Institute"/>
            <person name="Riley R."/>
            <person name="Haridas S."/>
            <person name="Wolfe K.H."/>
            <person name="Lopes M.R."/>
            <person name="Hittinger C.T."/>
            <person name="Goker M."/>
            <person name="Salamov A."/>
            <person name="Wisecaver J."/>
            <person name="Long T.M."/>
            <person name="Aerts A.L."/>
            <person name="Barry K."/>
            <person name="Choi C."/>
            <person name="Clum A."/>
            <person name="Coughlan A.Y."/>
            <person name="Deshpande S."/>
            <person name="Douglass A.P."/>
            <person name="Hanson S.J."/>
            <person name="Klenk H.-P."/>
            <person name="Labutti K."/>
            <person name="Lapidus A."/>
            <person name="Lindquist E."/>
            <person name="Lipzen A."/>
            <person name="Meier-Kolthoff J.P."/>
            <person name="Ohm R.A."/>
            <person name="Otillar R.P."/>
            <person name="Pangilinan J."/>
            <person name="Peng Y."/>
            <person name="Rokas A."/>
            <person name="Rosa C.A."/>
            <person name="Scheuner C."/>
            <person name="Sibirny A.A."/>
            <person name="Slot J.C."/>
            <person name="Stielow J.B."/>
            <person name="Sun H."/>
            <person name="Kurtzman C.P."/>
            <person name="Blackwell M."/>
            <person name="Grigoriev I.V."/>
            <person name="Jeffries T.W."/>
        </authorList>
    </citation>
    <scope>NUCLEOTIDE SEQUENCE [LARGE SCALE GENOMIC DNA]</scope>
    <source>
        <strain evidence="4">NRRL Y-2460</strain>
    </source>
</reference>
<dbReference type="InterPro" id="IPR057668">
    <property type="entry name" value="E2_Ub-conjug_enz_C"/>
</dbReference>
<dbReference type="AlphaFoldDB" id="A0A1E4TWG6"/>
<dbReference type="Pfam" id="PF09418">
    <property type="entry name" value="DUF2009"/>
    <property type="match status" value="1"/>
</dbReference>
<dbReference type="Proteomes" id="UP000094236">
    <property type="component" value="Unassembled WGS sequence"/>
</dbReference>
<feature type="compositionally biased region" description="Low complexity" evidence="1">
    <location>
        <begin position="118"/>
        <end position="129"/>
    </location>
</feature>
<protein>
    <recommendedName>
        <fullName evidence="2">Non-canonical E2 ubiquitin-conjugating enzyme C-terminal domain-containing protein</fullName>
    </recommendedName>
</protein>
<evidence type="ECO:0000256" key="1">
    <source>
        <dbReference type="SAM" id="MobiDB-lite"/>
    </source>
</evidence>
<proteinExistence type="predicted"/>
<dbReference type="Pfam" id="PF22586">
    <property type="entry name" value="ANCHR-like_BBOX"/>
    <property type="match status" value="1"/>
</dbReference>
<dbReference type="OrthoDB" id="406045at2759"/>
<dbReference type="EMBL" id="KV454013">
    <property type="protein sequence ID" value="ODV96008.1"/>
    <property type="molecule type" value="Genomic_DNA"/>
</dbReference>
<sequence length="633" mass="72439">MSEFTARKTLAHILEGNTDVITDQFDDNLSDVEVEEDEFLNNSNPNFCIECKDMPREIHCIDCDENFCKACFNLIHRNGKRKDHKSEHVGNDLILNDDNGNNVKKIGSTSNDDDIGTSNPNSNGNNNNNIDGTASFVNNDAGMDLDPVSIVPGSANETIERTIMNGIKRQIKYIPLRLTPEERQLLRLLEAALNVSEYTDRVDIFSYKSKAKRIVEQLKEICSILAGLVVASNLKIGQELIENKNFEDNSDWYQSVFEIGRRYKIMNPEKMRDTFGKLMYMVMDSRLPEIKNHMEFDLYKPIKTVYSYLNSKEDKKSLNMFDDILIVNATAEISPQGKSRNQINREIKLKESAIETISNRYSSSNGFSKEEIKQVLYSIGDFNAYTNSNRKPILRMLTKLEKFPAESVKSGKSYNLGIMFGIKGSRLTHDHSKQYHYVHQSLQLWSLIMREMIHLWYLADDDLLSESKYSLQSTGQGLNRVKASPQVLRYMHKILSECQQNCKTWIGSSVIHLGDYTVPNSLFFLDKYIQVPRILIPVDLSISKIEELAQDKFIKKYIEDQFGSTQDLEKIILQDFFSYGFDGSGTNDFYSSGSCIDGRLTSAWNWANEVSKKPYYKFFLLSGFIGFNGSDGF</sequence>
<organism evidence="3 4">
    <name type="scientific">Pachysolen tannophilus NRRL Y-2460</name>
    <dbReference type="NCBI Taxonomy" id="669874"/>
    <lineage>
        <taxon>Eukaryota</taxon>
        <taxon>Fungi</taxon>
        <taxon>Dikarya</taxon>
        <taxon>Ascomycota</taxon>
        <taxon>Saccharomycotina</taxon>
        <taxon>Pichiomycetes</taxon>
        <taxon>Pachysolenaceae</taxon>
        <taxon>Pachysolen</taxon>
    </lineage>
</organism>
<dbReference type="InterPro" id="IPR018553">
    <property type="entry name" value="E2_Ub-conjug_enz"/>
</dbReference>
<dbReference type="CDD" id="cd20208">
    <property type="entry name" value="Bbox1_DUF2009"/>
    <property type="match status" value="1"/>
</dbReference>
<accession>A0A1E4TWG6</accession>
<evidence type="ECO:0000313" key="3">
    <source>
        <dbReference type="EMBL" id="ODV96008.1"/>
    </source>
</evidence>
<evidence type="ECO:0000259" key="2">
    <source>
        <dbReference type="Pfam" id="PF09418"/>
    </source>
</evidence>
<feature type="region of interest" description="Disordered" evidence="1">
    <location>
        <begin position="100"/>
        <end position="133"/>
    </location>
</feature>
<evidence type="ECO:0000313" key="4">
    <source>
        <dbReference type="Proteomes" id="UP000094236"/>
    </source>
</evidence>
<feature type="domain" description="Non-canonical E2 ubiquitin-conjugating enzyme C-terminal" evidence="2">
    <location>
        <begin position="171"/>
        <end position="629"/>
    </location>
</feature>
<name>A0A1E4TWG6_PACTA</name>